<evidence type="ECO:0000256" key="1">
    <source>
        <dbReference type="ARBA" id="ARBA00004123"/>
    </source>
</evidence>
<dbReference type="SMART" id="SM01180">
    <property type="entry name" value="DWNN"/>
    <property type="match status" value="1"/>
</dbReference>
<keyword evidence="8" id="KW-1185">Reference proteome</keyword>
<reference evidence="7" key="2">
    <citation type="submission" date="2017-10" db="EMBL/GenBank/DDBJ databases">
        <title>Ladona fulva Genome sequencing and assembly.</title>
        <authorList>
            <person name="Murali S."/>
            <person name="Richards S."/>
            <person name="Bandaranaike D."/>
            <person name="Bellair M."/>
            <person name="Blankenburg K."/>
            <person name="Chao H."/>
            <person name="Dinh H."/>
            <person name="Doddapaneni H."/>
            <person name="Dugan-Rocha S."/>
            <person name="Elkadiri S."/>
            <person name="Gnanaolivu R."/>
            <person name="Hernandez B."/>
            <person name="Skinner E."/>
            <person name="Javaid M."/>
            <person name="Lee S."/>
            <person name="Li M."/>
            <person name="Ming W."/>
            <person name="Munidasa M."/>
            <person name="Muniz J."/>
            <person name="Nguyen L."/>
            <person name="Hughes D."/>
            <person name="Osuji N."/>
            <person name="Pu L.-L."/>
            <person name="Puazo M."/>
            <person name="Qu C."/>
            <person name="Quiroz J."/>
            <person name="Raj R."/>
            <person name="Weissenberger G."/>
            <person name="Xin Y."/>
            <person name="Zou X."/>
            <person name="Han Y."/>
            <person name="Worley K."/>
            <person name="Muzny D."/>
            <person name="Gibbs R."/>
        </authorList>
    </citation>
    <scope>NUCLEOTIDE SEQUENCE</scope>
    <source>
        <strain evidence="7">Sampled in the wild</strain>
    </source>
</reference>
<gene>
    <name evidence="7" type="ORF">J437_LFUL005464</name>
</gene>
<evidence type="ECO:0000256" key="3">
    <source>
        <dbReference type="ARBA" id="ARBA00022771"/>
    </source>
</evidence>
<name>A0A8K0JZ07_LADFU</name>
<dbReference type="Gene3D" id="3.10.20.90">
    <property type="entry name" value="Phosphatidylinositol 3-kinase Catalytic Subunit, Chain A, domain 1"/>
    <property type="match status" value="1"/>
</dbReference>
<accession>A0A8K0JZ07</accession>
<dbReference type="InterPro" id="IPR014891">
    <property type="entry name" value="DWNN_domain"/>
</dbReference>
<reference evidence="7" key="1">
    <citation type="submission" date="2013-04" db="EMBL/GenBank/DDBJ databases">
        <authorList>
            <person name="Qu J."/>
            <person name="Murali S.C."/>
            <person name="Bandaranaike D."/>
            <person name="Bellair M."/>
            <person name="Blankenburg K."/>
            <person name="Chao H."/>
            <person name="Dinh H."/>
            <person name="Doddapaneni H."/>
            <person name="Downs B."/>
            <person name="Dugan-Rocha S."/>
            <person name="Elkadiri S."/>
            <person name="Gnanaolivu R.D."/>
            <person name="Hernandez B."/>
            <person name="Javaid M."/>
            <person name="Jayaseelan J.C."/>
            <person name="Lee S."/>
            <person name="Li M."/>
            <person name="Ming W."/>
            <person name="Munidasa M."/>
            <person name="Muniz J."/>
            <person name="Nguyen L."/>
            <person name="Ongeri F."/>
            <person name="Osuji N."/>
            <person name="Pu L.-L."/>
            <person name="Puazo M."/>
            <person name="Qu C."/>
            <person name="Quiroz J."/>
            <person name="Raj R."/>
            <person name="Weissenberger G."/>
            <person name="Xin Y."/>
            <person name="Zou X."/>
            <person name="Han Y."/>
            <person name="Richards S."/>
            <person name="Worley K."/>
            <person name="Muzny D."/>
            <person name="Gibbs R."/>
        </authorList>
    </citation>
    <scope>NUCLEOTIDE SEQUENCE</scope>
    <source>
        <strain evidence="7">Sampled in the wild</strain>
    </source>
</reference>
<evidence type="ECO:0000256" key="5">
    <source>
        <dbReference type="ARBA" id="ARBA00023242"/>
    </source>
</evidence>
<keyword evidence="3" id="KW-0863">Zinc-finger</keyword>
<dbReference type="PANTHER" id="PTHR15439:SF0">
    <property type="entry name" value="CELL DIVISION CYCLE AND APOPTOSIS REGULATOR PROTEIN 1-RELATED"/>
    <property type="match status" value="1"/>
</dbReference>
<dbReference type="InterPro" id="IPR033489">
    <property type="entry name" value="RBBP6"/>
</dbReference>
<evidence type="ECO:0000313" key="7">
    <source>
        <dbReference type="EMBL" id="KAG8224861.1"/>
    </source>
</evidence>
<keyword evidence="2" id="KW-0479">Metal-binding</keyword>
<comment type="subcellular location">
    <subcellularLocation>
        <location evidence="1">Nucleus</location>
    </subcellularLocation>
</comment>
<dbReference type="PANTHER" id="PTHR15439">
    <property type="entry name" value="RETINOBLASTOMA-BINDING PROTEIN 6"/>
    <property type="match status" value="1"/>
</dbReference>
<protein>
    <recommendedName>
        <fullName evidence="6">DWNN domain-containing protein</fullName>
    </recommendedName>
</protein>
<proteinExistence type="predicted"/>
<dbReference type="GO" id="GO:0008270">
    <property type="term" value="F:zinc ion binding"/>
    <property type="evidence" value="ECO:0007669"/>
    <property type="project" value="UniProtKB-KW"/>
</dbReference>
<feature type="domain" description="DWNN" evidence="6">
    <location>
        <begin position="3"/>
        <end position="76"/>
    </location>
</feature>
<dbReference type="GO" id="GO:0006397">
    <property type="term" value="P:mRNA processing"/>
    <property type="evidence" value="ECO:0007669"/>
    <property type="project" value="InterPro"/>
</dbReference>
<dbReference type="EMBL" id="KZ308213">
    <property type="protein sequence ID" value="KAG8224861.1"/>
    <property type="molecule type" value="Genomic_DNA"/>
</dbReference>
<sequence>MSVHYKFKSSLEYDTVTFDGLHISVRDLKKAILHQKRIGKNTDFDLQITNAQTKEVYTDDSTLIPKNTSLTVARVPLSASQQKRTWDRGEGTQLVSVMSKAVCTMKNLISS</sequence>
<evidence type="ECO:0000259" key="6">
    <source>
        <dbReference type="PROSITE" id="PS51282"/>
    </source>
</evidence>
<comment type="caution">
    <text evidence="7">The sequence shown here is derived from an EMBL/GenBank/DDBJ whole genome shotgun (WGS) entry which is preliminary data.</text>
</comment>
<organism evidence="7 8">
    <name type="scientific">Ladona fulva</name>
    <name type="common">Scarce chaser dragonfly</name>
    <name type="synonym">Libellula fulva</name>
    <dbReference type="NCBI Taxonomy" id="123851"/>
    <lineage>
        <taxon>Eukaryota</taxon>
        <taxon>Metazoa</taxon>
        <taxon>Ecdysozoa</taxon>
        <taxon>Arthropoda</taxon>
        <taxon>Hexapoda</taxon>
        <taxon>Insecta</taxon>
        <taxon>Pterygota</taxon>
        <taxon>Palaeoptera</taxon>
        <taxon>Odonata</taxon>
        <taxon>Epiprocta</taxon>
        <taxon>Anisoptera</taxon>
        <taxon>Libelluloidea</taxon>
        <taxon>Libellulidae</taxon>
        <taxon>Ladona</taxon>
    </lineage>
</organism>
<dbReference type="PROSITE" id="PS51282">
    <property type="entry name" value="DWNN"/>
    <property type="match status" value="1"/>
</dbReference>
<dbReference type="Proteomes" id="UP000792457">
    <property type="component" value="Unassembled WGS sequence"/>
</dbReference>
<dbReference type="AlphaFoldDB" id="A0A8K0JZ07"/>
<evidence type="ECO:0000256" key="4">
    <source>
        <dbReference type="ARBA" id="ARBA00022833"/>
    </source>
</evidence>
<evidence type="ECO:0000256" key="2">
    <source>
        <dbReference type="ARBA" id="ARBA00022723"/>
    </source>
</evidence>
<dbReference type="FunFam" id="3.10.20.90:FF:000070">
    <property type="entry name" value="E3 ubiquitin-protein ligase RBBP6 isoform X2"/>
    <property type="match status" value="1"/>
</dbReference>
<evidence type="ECO:0000313" key="8">
    <source>
        <dbReference type="Proteomes" id="UP000792457"/>
    </source>
</evidence>
<dbReference type="GO" id="GO:0061630">
    <property type="term" value="F:ubiquitin protein ligase activity"/>
    <property type="evidence" value="ECO:0007669"/>
    <property type="project" value="InterPro"/>
</dbReference>
<dbReference type="GO" id="GO:0016567">
    <property type="term" value="P:protein ubiquitination"/>
    <property type="evidence" value="ECO:0007669"/>
    <property type="project" value="InterPro"/>
</dbReference>
<dbReference type="Pfam" id="PF08783">
    <property type="entry name" value="DWNN"/>
    <property type="match status" value="1"/>
</dbReference>
<dbReference type="GO" id="GO:0006511">
    <property type="term" value="P:ubiquitin-dependent protein catabolic process"/>
    <property type="evidence" value="ECO:0007669"/>
    <property type="project" value="TreeGrafter"/>
</dbReference>
<dbReference type="GO" id="GO:0005634">
    <property type="term" value="C:nucleus"/>
    <property type="evidence" value="ECO:0007669"/>
    <property type="project" value="UniProtKB-SubCell"/>
</dbReference>
<dbReference type="OrthoDB" id="106784at2759"/>
<keyword evidence="4" id="KW-0862">Zinc</keyword>
<keyword evidence="5" id="KW-0539">Nucleus</keyword>